<reference evidence="1 2" key="1">
    <citation type="journal article" date="2023" name="Nucleic Acids Res.">
        <title>The hologenome of Daphnia magna reveals possible DNA methylation and microbiome-mediated evolution of the host genome.</title>
        <authorList>
            <person name="Chaturvedi A."/>
            <person name="Li X."/>
            <person name="Dhandapani V."/>
            <person name="Marshall H."/>
            <person name="Kissane S."/>
            <person name="Cuenca-Cambronero M."/>
            <person name="Asole G."/>
            <person name="Calvet F."/>
            <person name="Ruiz-Romero M."/>
            <person name="Marangio P."/>
            <person name="Guigo R."/>
            <person name="Rago D."/>
            <person name="Mirbahai L."/>
            <person name="Eastwood N."/>
            <person name="Colbourne J.K."/>
            <person name="Zhou J."/>
            <person name="Mallon E."/>
            <person name="Orsini L."/>
        </authorList>
    </citation>
    <scope>NUCLEOTIDE SEQUENCE [LARGE SCALE GENOMIC DNA]</scope>
    <source>
        <strain evidence="1">LRV0_1</strain>
    </source>
</reference>
<comment type="caution">
    <text evidence="1">The sequence shown here is derived from an EMBL/GenBank/DDBJ whole genome shotgun (WGS) entry which is preliminary data.</text>
</comment>
<evidence type="ECO:0000313" key="2">
    <source>
        <dbReference type="Proteomes" id="UP001234178"/>
    </source>
</evidence>
<evidence type="ECO:0000313" key="1">
    <source>
        <dbReference type="EMBL" id="KAK4016962.1"/>
    </source>
</evidence>
<keyword evidence="2" id="KW-1185">Reference proteome</keyword>
<dbReference type="Proteomes" id="UP001234178">
    <property type="component" value="Unassembled WGS sequence"/>
</dbReference>
<gene>
    <name evidence="1" type="ORF">OUZ56_031922</name>
</gene>
<name>A0ABQ9ZVP4_9CRUS</name>
<proteinExistence type="predicted"/>
<organism evidence="1 2">
    <name type="scientific">Daphnia magna</name>
    <dbReference type="NCBI Taxonomy" id="35525"/>
    <lineage>
        <taxon>Eukaryota</taxon>
        <taxon>Metazoa</taxon>
        <taxon>Ecdysozoa</taxon>
        <taxon>Arthropoda</taxon>
        <taxon>Crustacea</taxon>
        <taxon>Branchiopoda</taxon>
        <taxon>Diplostraca</taxon>
        <taxon>Cladocera</taxon>
        <taxon>Anomopoda</taxon>
        <taxon>Daphniidae</taxon>
        <taxon>Daphnia</taxon>
    </lineage>
</organism>
<sequence length="122" mass="13861">MAIFVVVDYLEDKTSPGGHTCECALHPFCFVLFWRSDRQDAEQLSNTISLTPGLQNSVIVQQYLITDGEISTSSNPHADATQHHFGFFWGLQDSSLLGFHPMLSVSRFNPDRREEEEKKKKT</sequence>
<accession>A0ABQ9ZVP4</accession>
<protein>
    <submittedName>
        <fullName evidence="1">Uncharacterized protein</fullName>
    </submittedName>
</protein>
<dbReference type="EMBL" id="JAOYFB010000005">
    <property type="protein sequence ID" value="KAK4016962.1"/>
    <property type="molecule type" value="Genomic_DNA"/>
</dbReference>